<feature type="domain" description="Glyoxalase-like" evidence="1">
    <location>
        <begin position="3"/>
        <end position="173"/>
    </location>
</feature>
<dbReference type="Pfam" id="PF13468">
    <property type="entry name" value="Glyoxalase_3"/>
    <property type="match status" value="1"/>
</dbReference>
<dbReference type="SUPFAM" id="SSF54593">
    <property type="entry name" value="Glyoxalase/Bleomycin resistance protein/Dihydroxybiphenyl dioxygenase"/>
    <property type="match status" value="1"/>
</dbReference>
<dbReference type="PANTHER" id="PTHR40265">
    <property type="entry name" value="BLL2707 PROTEIN"/>
    <property type="match status" value="1"/>
</dbReference>
<reference evidence="3" key="1">
    <citation type="submission" date="2018-06" db="EMBL/GenBank/DDBJ databases">
        <title>Aestuariibacter litoralis strain KCTC 52945T.</title>
        <authorList>
            <person name="Li X."/>
            <person name="Salam N."/>
            <person name="Li J.-L."/>
            <person name="Chen Y.-M."/>
            <person name="Yang Z.-W."/>
            <person name="Zhang L.-Y."/>
            <person name="Han M.-X."/>
            <person name="Xiao M."/>
            <person name="Li W.-J."/>
        </authorList>
    </citation>
    <scope>NUCLEOTIDE SEQUENCE [LARGE SCALE GENOMIC DNA]</scope>
    <source>
        <strain evidence="3">KCTC 52945</strain>
    </source>
</reference>
<evidence type="ECO:0000313" key="2">
    <source>
        <dbReference type="EMBL" id="PZF78470.1"/>
    </source>
</evidence>
<dbReference type="Proteomes" id="UP000248795">
    <property type="component" value="Unassembled WGS sequence"/>
</dbReference>
<dbReference type="PANTHER" id="PTHR40265:SF1">
    <property type="entry name" value="GLYOXALASE-LIKE DOMAIN-CONTAINING PROTEIN"/>
    <property type="match status" value="1"/>
</dbReference>
<name>A0A2W2B0P2_9HYPH</name>
<protein>
    <recommendedName>
        <fullName evidence="1">Glyoxalase-like domain-containing protein</fullName>
    </recommendedName>
</protein>
<dbReference type="EMBL" id="QKVK01000001">
    <property type="protein sequence ID" value="PZF78470.1"/>
    <property type="molecule type" value="Genomic_DNA"/>
</dbReference>
<dbReference type="InterPro" id="IPR025870">
    <property type="entry name" value="Glyoxalase-like_dom"/>
</dbReference>
<dbReference type="InterPro" id="IPR029068">
    <property type="entry name" value="Glyas_Bleomycin-R_OHBP_Dase"/>
</dbReference>
<gene>
    <name evidence="2" type="ORF">DK847_01235</name>
</gene>
<dbReference type="AlphaFoldDB" id="A0A2W2B0P2"/>
<dbReference type="RefSeq" id="WP_111195797.1">
    <property type="nucleotide sequence ID" value="NZ_QKVK01000001.1"/>
</dbReference>
<proteinExistence type="predicted"/>
<sequence length="215" mass="23175">MRIDHLVWYNADLDHGCRHFAAQMDAEPVYGGEHPGEGTANALLSLGPSTYLEILGRDTAQDQARLDPEVAGLRGHGLYHWAVGGVDLAELAQRAAAAGLAGGALVPGGRLKPDGKRLDWVCWGLSGHGFGSLVPFFIDWRESEHPARSAPRGGRIATFLIHTPEAERLRALFGTLGLEIPVLAAEEARVEVVLESEKGRMTLQSFAPVPRGYVI</sequence>
<evidence type="ECO:0000313" key="3">
    <source>
        <dbReference type="Proteomes" id="UP000248795"/>
    </source>
</evidence>
<evidence type="ECO:0000259" key="1">
    <source>
        <dbReference type="Pfam" id="PF13468"/>
    </source>
</evidence>
<comment type="caution">
    <text evidence="2">The sequence shown here is derived from an EMBL/GenBank/DDBJ whole genome shotgun (WGS) entry which is preliminary data.</text>
</comment>
<organism evidence="2 3">
    <name type="scientific">Aestuariivirga litoralis</name>
    <dbReference type="NCBI Taxonomy" id="2650924"/>
    <lineage>
        <taxon>Bacteria</taxon>
        <taxon>Pseudomonadati</taxon>
        <taxon>Pseudomonadota</taxon>
        <taxon>Alphaproteobacteria</taxon>
        <taxon>Hyphomicrobiales</taxon>
        <taxon>Aestuariivirgaceae</taxon>
        <taxon>Aestuariivirga</taxon>
    </lineage>
</organism>
<accession>A0A2W2B0P2</accession>
<keyword evidence="3" id="KW-1185">Reference proteome</keyword>
<dbReference type="Gene3D" id="3.10.180.10">
    <property type="entry name" value="2,3-Dihydroxybiphenyl 1,2-Dioxygenase, domain 1"/>
    <property type="match status" value="1"/>
</dbReference>